<protein>
    <recommendedName>
        <fullName evidence="15">Olfactory receptor</fullName>
    </recommendedName>
</protein>
<evidence type="ECO:0000256" key="15">
    <source>
        <dbReference type="RuleBase" id="RU363047"/>
    </source>
</evidence>
<dbReference type="SUPFAM" id="SSF81321">
    <property type="entry name" value="Family A G protein-coupled receptor-like"/>
    <property type="match status" value="1"/>
</dbReference>
<dbReference type="GO" id="GO:0004930">
    <property type="term" value="F:G protein-coupled receptor activity"/>
    <property type="evidence" value="ECO:0007669"/>
    <property type="project" value="UniProtKB-KW"/>
</dbReference>
<evidence type="ECO:0000256" key="5">
    <source>
        <dbReference type="ARBA" id="ARBA00022692"/>
    </source>
</evidence>
<evidence type="ECO:0000256" key="12">
    <source>
        <dbReference type="ARBA" id="ARBA00023180"/>
    </source>
</evidence>
<dbReference type="GO" id="GO:0004984">
    <property type="term" value="F:olfactory receptor activity"/>
    <property type="evidence" value="ECO:0007669"/>
    <property type="project" value="InterPro"/>
</dbReference>
<dbReference type="InterPro" id="IPR000725">
    <property type="entry name" value="Olfact_rcpt"/>
</dbReference>
<reference evidence="17" key="3">
    <citation type="submission" date="2025-09" db="UniProtKB">
        <authorList>
            <consortium name="Ensembl"/>
        </authorList>
    </citation>
    <scope>IDENTIFICATION</scope>
</reference>
<feature type="domain" description="G-protein coupled receptors family 1 profile" evidence="16">
    <location>
        <begin position="86"/>
        <end position="335"/>
    </location>
</feature>
<keyword evidence="6 15" id="KW-0552">Olfaction</keyword>
<keyword evidence="7 15" id="KW-1133">Transmembrane helix</keyword>
<dbReference type="InterPro" id="IPR017452">
    <property type="entry name" value="GPCR_Rhodpsn_7TM"/>
</dbReference>
<dbReference type="InterPro" id="IPR050939">
    <property type="entry name" value="Olfactory_GPCR1"/>
</dbReference>
<keyword evidence="5 14" id="KW-0812">Transmembrane</keyword>
<dbReference type="PROSITE" id="PS50262">
    <property type="entry name" value="G_PROTEIN_RECEP_F1_2"/>
    <property type="match status" value="1"/>
</dbReference>
<evidence type="ECO:0000259" key="16">
    <source>
        <dbReference type="PROSITE" id="PS50262"/>
    </source>
</evidence>
<feature type="transmembrane region" description="Helical" evidence="15">
    <location>
        <begin position="102"/>
        <end position="121"/>
    </location>
</feature>
<dbReference type="STRING" id="30522.A0A4W2EN83"/>
<keyword evidence="11 14" id="KW-0675">Receptor</keyword>
<dbReference type="InterPro" id="IPR000276">
    <property type="entry name" value="GPCR_Rhodpsn"/>
</dbReference>
<evidence type="ECO:0000313" key="18">
    <source>
        <dbReference type="Proteomes" id="UP000314981"/>
    </source>
</evidence>
<evidence type="ECO:0000256" key="7">
    <source>
        <dbReference type="ARBA" id="ARBA00022989"/>
    </source>
</evidence>
<evidence type="ECO:0000256" key="4">
    <source>
        <dbReference type="ARBA" id="ARBA00022606"/>
    </source>
</evidence>
<evidence type="ECO:0000313" key="17">
    <source>
        <dbReference type="Ensembl" id="ENSBIXP00000038197.1"/>
    </source>
</evidence>
<evidence type="ECO:0000256" key="11">
    <source>
        <dbReference type="ARBA" id="ARBA00023170"/>
    </source>
</evidence>
<dbReference type="PROSITE" id="PS00237">
    <property type="entry name" value="G_PROTEIN_RECEP_F1_1"/>
    <property type="match status" value="1"/>
</dbReference>
<dbReference type="Proteomes" id="UP000314981">
    <property type="component" value="Chromosome 10"/>
</dbReference>
<organism evidence="17 18">
    <name type="scientific">Bos indicus x Bos taurus</name>
    <name type="common">Hybrid cattle</name>
    <dbReference type="NCBI Taxonomy" id="30522"/>
    <lineage>
        <taxon>Eukaryota</taxon>
        <taxon>Metazoa</taxon>
        <taxon>Chordata</taxon>
        <taxon>Craniata</taxon>
        <taxon>Vertebrata</taxon>
        <taxon>Euteleostomi</taxon>
        <taxon>Mammalia</taxon>
        <taxon>Eutheria</taxon>
        <taxon>Laurasiatheria</taxon>
        <taxon>Artiodactyla</taxon>
        <taxon>Ruminantia</taxon>
        <taxon>Pecora</taxon>
        <taxon>Bovidae</taxon>
        <taxon>Bovinae</taxon>
        <taxon>Bos</taxon>
    </lineage>
</organism>
<dbReference type="CDD" id="cd15913">
    <property type="entry name" value="7tmA_OR11G-like"/>
    <property type="match status" value="1"/>
</dbReference>
<evidence type="ECO:0000256" key="8">
    <source>
        <dbReference type="ARBA" id="ARBA00023040"/>
    </source>
</evidence>
<evidence type="ECO:0000256" key="6">
    <source>
        <dbReference type="ARBA" id="ARBA00022725"/>
    </source>
</evidence>
<dbReference type="PRINTS" id="PR00237">
    <property type="entry name" value="GPCRRHODOPSN"/>
</dbReference>
<comment type="function">
    <text evidence="1">Putative odorant or sperm cell receptor.</text>
</comment>
<dbReference type="PANTHER" id="PTHR24242">
    <property type="entry name" value="G-PROTEIN COUPLED RECEPTOR"/>
    <property type="match status" value="1"/>
</dbReference>
<keyword evidence="9 15" id="KW-0472">Membrane</keyword>
<evidence type="ECO:0000256" key="10">
    <source>
        <dbReference type="ARBA" id="ARBA00023157"/>
    </source>
</evidence>
<feature type="transmembrane region" description="Helical" evidence="15">
    <location>
        <begin position="146"/>
        <end position="165"/>
    </location>
</feature>
<comment type="subcellular location">
    <subcellularLocation>
        <location evidence="2 15">Cell membrane</location>
        <topology evidence="2 15">Multi-pass membrane protein</topology>
    </subcellularLocation>
</comment>
<dbReference type="GO" id="GO:0005886">
    <property type="term" value="C:plasma membrane"/>
    <property type="evidence" value="ECO:0007669"/>
    <property type="project" value="UniProtKB-SubCell"/>
</dbReference>
<evidence type="ECO:0000256" key="1">
    <source>
        <dbReference type="ARBA" id="ARBA00003929"/>
    </source>
</evidence>
<proteinExistence type="inferred from homology"/>
<keyword evidence="3 15" id="KW-1003">Cell membrane</keyword>
<comment type="similarity">
    <text evidence="14">Belongs to the G-protein coupled receptor 1 family.</text>
</comment>
<dbReference type="AlphaFoldDB" id="A0A4W2EN83"/>
<feature type="transmembrane region" description="Helical" evidence="15">
    <location>
        <begin position="283"/>
        <end position="306"/>
    </location>
</feature>
<evidence type="ECO:0000256" key="3">
    <source>
        <dbReference type="ARBA" id="ARBA00022475"/>
    </source>
</evidence>
<dbReference type="OMA" id="YPTIMTY"/>
<dbReference type="Ensembl" id="ENSBIXT00000030920.1">
    <property type="protein sequence ID" value="ENSBIXP00000038197.1"/>
    <property type="gene ID" value="ENSBIXG00000021981.1"/>
</dbReference>
<evidence type="ECO:0000256" key="9">
    <source>
        <dbReference type="ARBA" id="ARBA00023136"/>
    </source>
</evidence>
<dbReference type="PRINTS" id="PR00245">
    <property type="entry name" value="OLFACTORYR"/>
</dbReference>
<accession>A0A4W2EN83</accession>
<reference evidence="17" key="2">
    <citation type="submission" date="2025-08" db="UniProtKB">
        <authorList>
            <consortium name="Ensembl"/>
        </authorList>
    </citation>
    <scope>IDENTIFICATION</scope>
</reference>
<keyword evidence="10" id="KW-1015">Disulfide bond</keyword>
<dbReference type="PANTHER" id="PTHR24242:SF256">
    <property type="entry name" value="OLFACTORY RECEPTOR"/>
    <property type="match status" value="1"/>
</dbReference>
<evidence type="ECO:0000256" key="14">
    <source>
        <dbReference type="RuleBase" id="RU000688"/>
    </source>
</evidence>
<dbReference type="Pfam" id="PF13853">
    <property type="entry name" value="7tm_4"/>
    <property type="match status" value="1"/>
</dbReference>
<keyword evidence="18" id="KW-1185">Reference proteome</keyword>
<keyword evidence="8 14" id="KW-0297">G-protein coupled receptor</keyword>
<evidence type="ECO:0000256" key="2">
    <source>
        <dbReference type="ARBA" id="ARBA00004651"/>
    </source>
</evidence>
<feature type="transmembrane region" description="Helical" evidence="15">
    <location>
        <begin position="185"/>
        <end position="207"/>
    </location>
</feature>
<sequence>LNFIFIQLYTTVISMSSRLMNVSSRETTHSVTHFILLGFPSSPEMQETTHSVTHFILLGFPSSPEMEIQILLCVMFSLIYLLTLLGNAAIICAVWSSRKLHTPMYILLANFSFLEICYVSSDVPKMLANIISQTKSISYAGCLLQFYFFFSMCAAEGYFLSAMSFDRFLAICRPLHYPTIMTYQLCARLVVFCWAGGFLSILMPAVLMSRVPFCGPNVIDHFFCDLGPLLALSCAPVPKTTLTCATVSSLIIFITFLYILGSYTLVLRAVLRVPAGSGRNKAFSTCASHFLVVSLFYGSVMVMYVSPGSRSHPGTQKFVTLFYCMATPFFNPLIYSLRNKDMKDALKKVLCASEISKNTEK</sequence>
<evidence type="ECO:0000256" key="13">
    <source>
        <dbReference type="ARBA" id="ARBA00023224"/>
    </source>
</evidence>
<dbReference type="Gene3D" id="1.20.1070.10">
    <property type="entry name" value="Rhodopsin 7-helix transmembrane proteins"/>
    <property type="match status" value="1"/>
</dbReference>
<name>A0A4W2EN83_BOBOX</name>
<keyword evidence="12" id="KW-0325">Glycoprotein</keyword>
<dbReference type="FunFam" id="1.20.1070.10:FF:000001">
    <property type="entry name" value="Olfactory receptor"/>
    <property type="match status" value="1"/>
</dbReference>
<feature type="transmembrane region" description="Helical" evidence="15">
    <location>
        <begin position="68"/>
        <end position="95"/>
    </location>
</feature>
<feature type="transmembrane region" description="Helical" evidence="15">
    <location>
        <begin position="318"/>
        <end position="337"/>
    </location>
</feature>
<reference evidence="17 18" key="1">
    <citation type="submission" date="2018-11" db="EMBL/GenBank/DDBJ databases">
        <title>Haplotype-resolved cattle genomes.</title>
        <authorList>
            <person name="Low W.Y."/>
            <person name="Tearle R."/>
            <person name="Bickhart D.M."/>
            <person name="Rosen B.D."/>
            <person name="Koren S."/>
            <person name="Rhie A."/>
            <person name="Hiendleder S."/>
            <person name="Phillippy A.M."/>
            <person name="Smith T.P.L."/>
            <person name="Williams J.L."/>
        </authorList>
    </citation>
    <scope>NUCLEOTIDE SEQUENCE [LARGE SCALE GENOMIC DNA]</scope>
</reference>
<keyword evidence="4 15" id="KW-0716">Sensory transduction</keyword>
<feature type="transmembrane region" description="Helical" evidence="15">
    <location>
        <begin position="250"/>
        <end position="271"/>
    </location>
</feature>
<keyword evidence="13 14" id="KW-0807">Transducer</keyword>